<accession>A0AA47KLV4</accession>
<dbReference type="AlphaFoldDB" id="A0AA47KLV4"/>
<dbReference type="Proteomes" id="UP001164748">
    <property type="component" value="Chromosome"/>
</dbReference>
<keyword evidence="4" id="KW-0808">Transferase</keyword>
<dbReference type="Pfam" id="PF02657">
    <property type="entry name" value="SufE"/>
    <property type="match status" value="1"/>
</dbReference>
<evidence type="ECO:0000256" key="1">
    <source>
        <dbReference type="ARBA" id="ARBA00010282"/>
    </source>
</evidence>
<dbReference type="PANTHER" id="PTHR43597:SF5">
    <property type="entry name" value="SUFE-LIKE PROTEIN 2, CHLOROPLASTIC"/>
    <property type="match status" value="1"/>
</dbReference>
<dbReference type="InterPro" id="IPR003808">
    <property type="entry name" value="Fe-S_metab-assoc_dom"/>
</dbReference>
<evidence type="ECO:0000256" key="2">
    <source>
        <dbReference type="PIRSR" id="PIRSR617763-1"/>
    </source>
</evidence>
<dbReference type="GO" id="GO:0031071">
    <property type="term" value="F:cysteine desulfurase activity"/>
    <property type="evidence" value="ECO:0007669"/>
    <property type="project" value="UniProtKB-EC"/>
</dbReference>
<dbReference type="NCBIfam" id="TIGR03391">
    <property type="entry name" value="FeS_syn_CsdE"/>
    <property type="match status" value="1"/>
</dbReference>
<name>A0AA47KLV4_9GAMM</name>
<feature type="domain" description="Fe-S metabolism associated" evidence="3">
    <location>
        <begin position="19"/>
        <end position="138"/>
    </location>
</feature>
<dbReference type="InterPro" id="IPR017763">
    <property type="entry name" value="Cysteine_desulfurase_CsdE"/>
</dbReference>
<evidence type="ECO:0000259" key="3">
    <source>
        <dbReference type="Pfam" id="PF02657"/>
    </source>
</evidence>
<dbReference type="EC" id="2.8.1.7" evidence="4"/>
<sequence>MALPHHPFGTELNQTTVTEMLAQHTSWEDKYRQLILWGKRLPTFTDAQKQTANQVNGCESAVWFLHQVEGDTHYFAADSNARIVKGLLAIVLACVHGQHGNAIHTLDIDRVFQQAGLAHHLSESRTNGLHAIIEYIHQITR</sequence>
<dbReference type="PANTHER" id="PTHR43597">
    <property type="entry name" value="SULFUR ACCEPTOR PROTEIN CSDE"/>
    <property type="match status" value="1"/>
</dbReference>
<evidence type="ECO:0000313" key="5">
    <source>
        <dbReference type="Proteomes" id="UP001164748"/>
    </source>
</evidence>
<organism evidence="4 5">
    <name type="scientific">Salinivibrio kushneri</name>
    <dbReference type="NCBI Taxonomy" id="1908198"/>
    <lineage>
        <taxon>Bacteria</taxon>
        <taxon>Pseudomonadati</taxon>
        <taxon>Pseudomonadota</taxon>
        <taxon>Gammaproteobacteria</taxon>
        <taxon>Vibrionales</taxon>
        <taxon>Vibrionaceae</taxon>
        <taxon>Salinivibrio</taxon>
    </lineage>
</organism>
<reference evidence="4" key="1">
    <citation type="submission" date="2022-09" db="EMBL/GenBank/DDBJ databases">
        <authorList>
            <person name="Li Z.-J."/>
        </authorList>
    </citation>
    <scope>NUCLEOTIDE SEQUENCE</scope>
    <source>
        <strain evidence="4">TGB11</strain>
    </source>
</reference>
<dbReference type="RefSeq" id="WP_269579438.1">
    <property type="nucleotide sequence ID" value="NZ_CP114588.1"/>
</dbReference>
<proteinExistence type="inferred from homology"/>
<dbReference type="Gene3D" id="3.90.1010.10">
    <property type="match status" value="1"/>
</dbReference>
<protein>
    <submittedName>
        <fullName evidence="4">Cysteine desulfurase sulfur acceptor subunit CsdE</fullName>
        <ecNumber evidence="4">2.8.1.7</ecNumber>
    </submittedName>
</protein>
<feature type="active site" description="Cysteine persulfide intermediate" evidence="2">
    <location>
        <position position="58"/>
    </location>
</feature>
<dbReference type="EMBL" id="CP114588">
    <property type="protein sequence ID" value="WBA09202.1"/>
    <property type="molecule type" value="Genomic_DNA"/>
</dbReference>
<evidence type="ECO:0000313" key="4">
    <source>
        <dbReference type="EMBL" id="WBA09202.1"/>
    </source>
</evidence>
<gene>
    <name evidence="4" type="primary">csdE</name>
    <name evidence="4" type="ORF">N8M53_02995</name>
</gene>
<comment type="similarity">
    <text evidence="1">Belongs to the SufE family.</text>
</comment>
<dbReference type="SUPFAM" id="SSF82649">
    <property type="entry name" value="SufE/NifU"/>
    <property type="match status" value="1"/>
</dbReference>